<sequence length="471" mass="52515">MDPVPAPPPPFPVHLVTGGGSSPELALLLRSLATARIVALDAEWKPRRRGTPAPAAPGDGTSPATAPAPAPPKFPTVTLLQVACRGSEGERGEVFVVDLLSVPLADLWPPLRELFERPDVLKLGFRFKQDLVYLSDTFAAALGRDAGFDRVEPFLDVTNIYYYLKDHDRQKKLPKETKSLATICEELLSISLSKELQCSDWSCRPLSEGQIQYAASDAYYLLDIFDLFQQKITMEGKCSSTTELTSDSHCSLTVIECSSSGHDICSGGYLMSIVTKYSEKILLTESDTKPRSSRQKEKLKLPHNAKCKDKVDCCTEWQGPPPWDPSIGGDGHPKFLCDVMIEGLAKHLRCVGIDAAIPSSKKPEPRELLNQTYKEGRILLTRDVKLLKYQYLANNHVYRVKSLLKHDQLAEKPLTLEEAVEASKGFQVIPPCLFKRNLEFWKCTDCNQLYWEGTQYHNAVQKFLSVCNISD</sequence>
<dbReference type="InterPro" id="IPR012337">
    <property type="entry name" value="RNaseH-like_sf"/>
</dbReference>
<dbReference type="Pfam" id="PF01612">
    <property type="entry name" value="DNA_pol_A_exo1"/>
    <property type="match status" value="1"/>
</dbReference>
<organism evidence="3 4">
    <name type="scientific">Urochloa decumbens</name>
    <dbReference type="NCBI Taxonomy" id="240449"/>
    <lineage>
        <taxon>Eukaryota</taxon>
        <taxon>Viridiplantae</taxon>
        <taxon>Streptophyta</taxon>
        <taxon>Embryophyta</taxon>
        <taxon>Tracheophyta</taxon>
        <taxon>Spermatophyta</taxon>
        <taxon>Magnoliopsida</taxon>
        <taxon>Liliopsida</taxon>
        <taxon>Poales</taxon>
        <taxon>Poaceae</taxon>
        <taxon>PACMAD clade</taxon>
        <taxon>Panicoideae</taxon>
        <taxon>Panicodae</taxon>
        <taxon>Paniceae</taxon>
        <taxon>Melinidinae</taxon>
        <taxon>Urochloa</taxon>
    </lineage>
</organism>
<dbReference type="InterPro" id="IPR002782">
    <property type="entry name" value="Mut7-C_RNAse_dom"/>
</dbReference>
<dbReference type="Proteomes" id="UP001497457">
    <property type="component" value="Chromosome 8b"/>
</dbReference>
<name>A0ABC9G8D9_9POAL</name>
<proteinExistence type="predicted"/>
<dbReference type="AlphaFoldDB" id="A0ABC9G8D9"/>
<protein>
    <recommendedName>
        <fullName evidence="2">3'-5' exonuclease domain-containing protein</fullName>
    </recommendedName>
</protein>
<evidence type="ECO:0000256" key="1">
    <source>
        <dbReference type="SAM" id="MobiDB-lite"/>
    </source>
</evidence>
<evidence type="ECO:0000313" key="3">
    <source>
        <dbReference type="EMBL" id="CAL5090120.1"/>
    </source>
</evidence>
<dbReference type="PANTHER" id="PTHR47765">
    <property type="entry name" value="3'-5' EXONUCLEASE DOMAIN-CONTAINING PROTEIN"/>
    <property type="match status" value="1"/>
</dbReference>
<accession>A0ABC9G8D9</accession>
<keyword evidence="4" id="KW-1185">Reference proteome</keyword>
<evidence type="ECO:0000313" key="4">
    <source>
        <dbReference type="Proteomes" id="UP001497457"/>
    </source>
</evidence>
<dbReference type="EMBL" id="OZ075118">
    <property type="protein sequence ID" value="CAL5090120.1"/>
    <property type="molecule type" value="Genomic_DNA"/>
</dbReference>
<reference evidence="3 4" key="2">
    <citation type="submission" date="2024-10" db="EMBL/GenBank/DDBJ databases">
        <authorList>
            <person name="Ryan C."/>
        </authorList>
    </citation>
    <scope>NUCLEOTIDE SEQUENCE [LARGE SCALE GENOMIC DNA]</scope>
</reference>
<feature type="domain" description="3'-5' exonuclease" evidence="2">
    <location>
        <begin position="13"/>
        <end position="233"/>
    </location>
</feature>
<dbReference type="InterPro" id="IPR052408">
    <property type="entry name" value="Exonuclease_MUT-7-like"/>
</dbReference>
<dbReference type="InterPro" id="IPR036397">
    <property type="entry name" value="RNaseH_sf"/>
</dbReference>
<feature type="compositionally biased region" description="Low complexity" evidence="1">
    <location>
        <begin position="51"/>
        <end position="65"/>
    </location>
</feature>
<dbReference type="SUPFAM" id="SSF53098">
    <property type="entry name" value="Ribonuclease H-like"/>
    <property type="match status" value="1"/>
</dbReference>
<evidence type="ECO:0000259" key="2">
    <source>
        <dbReference type="SMART" id="SM00474"/>
    </source>
</evidence>
<dbReference type="InterPro" id="IPR002562">
    <property type="entry name" value="3'-5'_exonuclease_dom"/>
</dbReference>
<gene>
    <name evidence="3" type="ORF">URODEC1_LOCUS113709</name>
</gene>
<dbReference type="SMART" id="SM00474">
    <property type="entry name" value="35EXOc"/>
    <property type="match status" value="1"/>
</dbReference>
<reference evidence="4" key="1">
    <citation type="submission" date="2024-06" db="EMBL/GenBank/DDBJ databases">
        <authorList>
            <person name="Ryan C."/>
        </authorList>
    </citation>
    <scope>NUCLEOTIDE SEQUENCE [LARGE SCALE GENOMIC DNA]</scope>
</reference>
<dbReference type="Gene3D" id="3.30.420.10">
    <property type="entry name" value="Ribonuclease H-like superfamily/Ribonuclease H"/>
    <property type="match status" value="1"/>
</dbReference>
<dbReference type="PANTHER" id="PTHR47765:SF2">
    <property type="entry name" value="EXONUCLEASE MUT-7 HOMOLOG"/>
    <property type="match status" value="1"/>
</dbReference>
<dbReference type="Pfam" id="PF01927">
    <property type="entry name" value="Mut7-C"/>
    <property type="match status" value="2"/>
</dbReference>
<feature type="region of interest" description="Disordered" evidence="1">
    <location>
        <begin position="46"/>
        <end position="71"/>
    </location>
</feature>